<dbReference type="EMBL" id="JAWDGP010007688">
    <property type="protein sequence ID" value="KAK3708699.1"/>
    <property type="molecule type" value="Genomic_DNA"/>
</dbReference>
<keyword evidence="3" id="KW-1185">Reference proteome</keyword>
<sequence length="240" mass="26846">MYTPQHTPSTLPPLIGYLLHVALPEPDLQAEKIQPKPPKPPRATPGLALEARLINNFERCFFFHPLAAPGALVSANQPSSGTPRLACLPLHWLAWNSPQSEGTKHALVGRAPQPERAIRKLLKELDNRGSPVTVRSQINSVGHAIWLRMSSLDEMDTGLEKDLLRAIFWGFVWLSGLLFLLHGNGLVVQVSKYFLPVSMRVEVIVLCASQDSVREIMIKAHELNFDNGEYVFFNIDLFSR</sequence>
<reference evidence="2" key="1">
    <citation type="journal article" date="2023" name="G3 (Bethesda)">
        <title>A reference genome for the long-term kleptoplast-retaining sea slug Elysia crispata morphotype clarki.</title>
        <authorList>
            <person name="Eastman K.E."/>
            <person name="Pendleton A.L."/>
            <person name="Shaikh M.A."/>
            <person name="Suttiyut T."/>
            <person name="Ogas R."/>
            <person name="Tomko P."/>
            <person name="Gavelis G."/>
            <person name="Widhalm J.R."/>
            <person name="Wisecaver J.H."/>
        </authorList>
    </citation>
    <scope>NUCLEOTIDE SEQUENCE</scope>
    <source>
        <strain evidence="2">ECLA1</strain>
    </source>
</reference>
<dbReference type="InterPro" id="IPR028082">
    <property type="entry name" value="Peripla_BP_I"/>
</dbReference>
<name>A0AAE0XSH7_9GAST</name>
<evidence type="ECO:0000313" key="2">
    <source>
        <dbReference type="EMBL" id="KAK3708699.1"/>
    </source>
</evidence>
<keyword evidence="1" id="KW-1133">Transmembrane helix</keyword>
<comment type="caution">
    <text evidence="2">The sequence shown here is derived from an EMBL/GenBank/DDBJ whole genome shotgun (WGS) entry which is preliminary data.</text>
</comment>
<dbReference type="Gene3D" id="3.40.50.2300">
    <property type="match status" value="1"/>
</dbReference>
<gene>
    <name evidence="2" type="ORF">RRG08_010850</name>
</gene>
<organism evidence="2 3">
    <name type="scientific">Elysia crispata</name>
    <name type="common">lettuce slug</name>
    <dbReference type="NCBI Taxonomy" id="231223"/>
    <lineage>
        <taxon>Eukaryota</taxon>
        <taxon>Metazoa</taxon>
        <taxon>Spiralia</taxon>
        <taxon>Lophotrochozoa</taxon>
        <taxon>Mollusca</taxon>
        <taxon>Gastropoda</taxon>
        <taxon>Heterobranchia</taxon>
        <taxon>Euthyneura</taxon>
        <taxon>Panpulmonata</taxon>
        <taxon>Sacoglossa</taxon>
        <taxon>Placobranchoidea</taxon>
        <taxon>Plakobranchidae</taxon>
        <taxon>Elysia</taxon>
    </lineage>
</organism>
<accession>A0AAE0XSH7</accession>
<dbReference type="SUPFAM" id="SSF53822">
    <property type="entry name" value="Periplasmic binding protein-like I"/>
    <property type="match status" value="1"/>
</dbReference>
<evidence type="ECO:0000313" key="3">
    <source>
        <dbReference type="Proteomes" id="UP001283361"/>
    </source>
</evidence>
<keyword evidence="1" id="KW-0472">Membrane</keyword>
<dbReference type="AlphaFoldDB" id="A0AAE0XSH7"/>
<proteinExistence type="predicted"/>
<dbReference type="Proteomes" id="UP001283361">
    <property type="component" value="Unassembled WGS sequence"/>
</dbReference>
<feature type="transmembrane region" description="Helical" evidence="1">
    <location>
        <begin position="163"/>
        <end position="181"/>
    </location>
</feature>
<protein>
    <submittedName>
        <fullName evidence="2">Uncharacterized protein</fullName>
    </submittedName>
</protein>
<evidence type="ECO:0000256" key="1">
    <source>
        <dbReference type="SAM" id="Phobius"/>
    </source>
</evidence>
<keyword evidence="1" id="KW-0812">Transmembrane</keyword>